<dbReference type="AlphaFoldDB" id="A0A918JS32"/>
<reference evidence="1 2" key="1">
    <citation type="journal article" date="2014" name="Int. J. Syst. Evol. Microbiol.">
        <title>Complete genome sequence of Corynebacterium casei LMG S-19264T (=DSM 44701T), isolated from a smear-ripened cheese.</title>
        <authorList>
            <consortium name="US DOE Joint Genome Institute (JGI-PGF)"/>
            <person name="Walter F."/>
            <person name="Albersmeier A."/>
            <person name="Kalinowski J."/>
            <person name="Ruckert C."/>
        </authorList>
    </citation>
    <scope>NUCLEOTIDE SEQUENCE [LARGE SCALE GENOMIC DNA]</scope>
    <source>
        <strain evidence="1 2">KCTC 12285</strain>
    </source>
</reference>
<sequence>MIKDPKLQWKNVNNKDTFRAFLSFSACYIEPVEMQNLANTRIENKTKTLSIKRKINSYGRIKNSNSRKCR</sequence>
<proteinExistence type="predicted"/>
<evidence type="ECO:0000313" key="2">
    <source>
        <dbReference type="Proteomes" id="UP000601108"/>
    </source>
</evidence>
<organism evidence="1 2">
    <name type="scientific">Aquimarina muelleri</name>
    <dbReference type="NCBI Taxonomy" id="279356"/>
    <lineage>
        <taxon>Bacteria</taxon>
        <taxon>Pseudomonadati</taxon>
        <taxon>Bacteroidota</taxon>
        <taxon>Flavobacteriia</taxon>
        <taxon>Flavobacteriales</taxon>
        <taxon>Flavobacteriaceae</taxon>
        <taxon>Aquimarina</taxon>
    </lineage>
</organism>
<gene>
    <name evidence="1" type="ORF">GCM10007384_04670</name>
</gene>
<protein>
    <submittedName>
        <fullName evidence="1">Uncharacterized protein</fullName>
    </submittedName>
</protein>
<name>A0A918JS32_9FLAO</name>
<evidence type="ECO:0000313" key="1">
    <source>
        <dbReference type="EMBL" id="GGX06028.1"/>
    </source>
</evidence>
<keyword evidence="2" id="KW-1185">Reference proteome</keyword>
<accession>A0A918JS32</accession>
<dbReference type="EMBL" id="BMWS01000002">
    <property type="protein sequence ID" value="GGX06028.1"/>
    <property type="molecule type" value="Genomic_DNA"/>
</dbReference>
<comment type="caution">
    <text evidence="1">The sequence shown here is derived from an EMBL/GenBank/DDBJ whole genome shotgun (WGS) entry which is preliminary data.</text>
</comment>
<dbReference type="Proteomes" id="UP000601108">
    <property type="component" value="Unassembled WGS sequence"/>
</dbReference>